<keyword evidence="1" id="KW-0812">Transmembrane</keyword>
<protein>
    <submittedName>
        <fullName evidence="2">Uncharacterized protein</fullName>
    </submittedName>
</protein>
<organism evidence="2 3">
    <name type="scientific">Aphanizomenon flos-aquae LD13</name>
    <dbReference type="NCBI Taxonomy" id="1710894"/>
    <lineage>
        <taxon>Bacteria</taxon>
        <taxon>Bacillati</taxon>
        <taxon>Cyanobacteriota</taxon>
        <taxon>Cyanophyceae</taxon>
        <taxon>Nostocales</taxon>
        <taxon>Aphanizomenonaceae</taxon>
        <taxon>Aphanizomenon</taxon>
    </lineage>
</organism>
<evidence type="ECO:0000313" key="3">
    <source>
        <dbReference type="Proteomes" id="UP000092382"/>
    </source>
</evidence>
<name>A0A1B7W0M5_APHFL</name>
<evidence type="ECO:0000256" key="1">
    <source>
        <dbReference type="SAM" id="Phobius"/>
    </source>
</evidence>
<comment type="caution">
    <text evidence="2">The sequence shown here is derived from an EMBL/GenBank/DDBJ whole genome shotgun (WGS) entry which is preliminary data.</text>
</comment>
<keyword evidence="1" id="KW-0472">Membrane</keyword>
<dbReference type="AlphaFoldDB" id="A0A1B7W0M5"/>
<sequence>YNTDKLSFSLVIFCCAYAPEIVLPYRFYDNKFFRRCQELLLANCEAVKSKFDFRQPHDLIKLDVGS</sequence>
<feature type="non-terminal residue" evidence="2">
    <location>
        <position position="1"/>
    </location>
</feature>
<feature type="transmembrane region" description="Helical" evidence="1">
    <location>
        <begin position="6"/>
        <end position="25"/>
    </location>
</feature>
<dbReference type="Proteomes" id="UP000092382">
    <property type="component" value="Unassembled WGS sequence"/>
</dbReference>
<reference evidence="2 3" key="1">
    <citation type="submission" date="2015-09" db="EMBL/GenBank/DDBJ databases">
        <title>Whole genome shotgun sequence assembly of Aphanizomenon flos-aquae UKL13.</title>
        <authorList>
            <person name="Driscoll C."/>
        </authorList>
    </citation>
    <scope>NUCLEOTIDE SEQUENCE [LARGE SCALE GENOMIC DNA]</scope>
    <source>
        <strain evidence="2">MDT13</strain>
    </source>
</reference>
<gene>
    <name evidence="2" type="ORF">AN481_02895</name>
</gene>
<proteinExistence type="predicted"/>
<dbReference type="EMBL" id="LJOY01000006">
    <property type="protein sequence ID" value="OBQ26828.1"/>
    <property type="molecule type" value="Genomic_DNA"/>
</dbReference>
<keyword evidence="1" id="KW-1133">Transmembrane helix</keyword>
<accession>A0A1B7W0M5</accession>
<evidence type="ECO:0000313" key="2">
    <source>
        <dbReference type="EMBL" id="OBQ26828.1"/>
    </source>
</evidence>